<feature type="compositionally biased region" description="Low complexity" evidence="9">
    <location>
        <begin position="500"/>
        <end position="510"/>
    </location>
</feature>
<dbReference type="AlphaFoldDB" id="A0A4Q2DLJ4"/>
<keyword evidence="6" id="KW-0539">Nucleus</keyword>
<protein>
    <recommendedName>
        <fullName evidence="3">Transcription initiation factor TFIID subunit 4</fullName>
    </recommendedName>
    <alternativeName>
        <fullName evidence="8">TBP-associated factor 4</fullName>
    </alternativeName>
</protein>
<feature type="region of interest" description="Disordered" evidence="9">
    <location>
        <begin position="69"/>
        <end position="95"/>
    </location>
</feature>
<evidence type="ECO:0000256" key="9">
    <source>
        <dbReference type="SAM" id="MobiDB-lite"/>
    </source>
</evidence>
<evidence type="ECO:0000313" key="12">
    <source>
        <dbReference type="Proteomes" id="UP000290288"/>
    </source>
</evidence>
<feature type="compositionally biased region" description="Low complexity" evidence="9">
    <location>
        <begin position="19"/>
        <end position="36"/>
    </location>
</feature>
<comment type="function">
    <text evidence="7">Functions as a component of the DNA-binding general transcription factor complex TFIID. Binding of TFIID to a promoter (with or without TATA element) is the initial step in pre-initiation complex (PIC) formation. TFIID plays a key role in the regulation of gene expression by RNA polymerase II through different activities such as transcription activator interaction, core promoter recognition and selectivity, TFIIA and TFIIB interaction, chromatin modification (histone acetylation by TAF1), facilitation of DNA opening and initiation of transcription.</text>
</comment>
<feature type="domain" description="Transcription initiation factor TFIID component TAF4 C-terminal" evidence="10">
    <location>
        <begin position="198"/>
        <end position="371"/>
    </location>
</feature>
<evidence type="ECO:0000256" key="1">
    <source>
        <dbReference type="ARBA" id="ARBA00004123"/>
    </source>
</evidence>
<comment type="subcellular location">
    <subcellularLocation>
        <location evidence="1">Nucleus</location>
    </subcellularLocation>
</comment>
<evidence type="ECO:0000256" key="8">
    <source>
        <dbReference type="ARBA" id="ARBA00031747"/>
    </source>
</evidence>
<evidence type="ECO:0000259" key="10">
    <source>
        <dbReference type="Pfam" id="PF05236"/>
    </source>
</evidence>
<dbReference type="Proteomes" id="UP000290288">
    <property type="component" value="Unassembled WGS sequence"/>
</dbReference>
<dbReference type="STRING" id="2316362.A0A4Q2DLJ4"/>
<evidence type="ECO:0000313" key="11">
    <source>
        <dbReference type="EMBL" id="RXW20156.1"/>
    </source>
</evidence>
<feature type="compositionally biased region" description="Polar residues" evidence="9">
    <location>
        <begin position="37"/>
        <end position="53"/>
    </location>
</feature>
<evidence type="ECO:0000256" key="2">
    <source>
        <dbReference type="ARBA" id="ARBA00006178"/>
    </source>
</evidence>
<feature type="compositionally biased region" description="Low complexity" evidence="9">
    <location>
        <begin position="462"/>
        <end position="481"/>
    </location>
</feature>
<dbReference type="CDD" id="cd08045">
    <property type="entry name" value="HFD_TAF4"/>
    <property type="match status" value="1"/>
</dbReference>
<keyword evidence="12" id="KW-1185">Reference proteome</keyword>
<feature type="region of interest" description="Disordered" evidence="9">
    <location>
        <begin position="395"/>
        <end position="436"/>
    </location>
</feature>
<dbReference type="GO" id="GO:0005669">
    <property type="term" value="C:transcription factor TFIID complex"/>
    <property type="evidence" value="ECO:0007669"/>
    <property type="project" value="InterPro"/>
</dbReference>
<keyword evidence="4" id="KW-0805">Transcription regulation</keyword>
<comment type="similarity">
    <text evidence="2">Belongs to the TAF4 family.</text>
</comment>
<feature type="region of interest" description="Disordered" evidence="9">
    <location>
        <begin position="133"/>
        <end position="170"/>
    </location>
</feature>
<keyword evidence="5" id="KW-0804">Transcription</keyword>
<feature type="region of interest" description="Disordered" evidence="9">
    <location>
        <begin position="1"/>
        <end position="54"/>
    </location>
</feature>
<dbReference type="EMBL" id="SDEE01000163">
    <property type="protein sequence ID" value="RXW20156.1"/>
    <property type="molecule type" value="Genomic_DNA"/>
</dbReference>
<reference evidence="11 12" key="1">
    <citation type="submission" date="2019-01" db="EMBL/GenBank/DDBJ databases">
        <title>Draft genome sequence of Psathyrella aberdarensis IHI B618.</title>
        <authorList>
            <person name="Buettner E."/>
            <person name="Kellner H."/>
        </authorList>
    </citation>
    <scope>NUCLEOTIDE SEQUENCE [LARGE SCALE GENOMIC DNA]</scope>
    <source>
        <strain evidence="11 12">IHI B618</strain>
    </source>
</reference>
<dbReference type="InterPro" id="IPR007900">
    <property type="entry name" value="TAF4_C"/>
</dbReference>
<proteinExistence type="inferred from homology"/>
<dbReference type="Pfam" id="PF05236">
    <property type="entry name" value="TAF4"/>
    <property type="match status" value="2"/>
</dbReference>
<dbReference type="GO" id="GO:0016251">
    <property type="term" value="F:RNA polymerase II general transcription initiation factor activity"/>
    <property type="evidence" value="ECO:0007669"/>
    <property type="project" value="TreeGrafter"/>
</dbReference>
<feature type="compositionally biased region" description="Low complexity" evidence="9">
    <location>
        <begin position="72"/>
        <end position="95"/>
    </location>
</feature>
<dbReference type="PANTHER" id="PTHR15138:SF14">
    <property type="entry name" value="TRANSCRIPTION INITIATION FACTOR TFIID SUBUNIT 4"/>
    <property type="match status" value="1"/>
</dbReference>
<evidence type="ECO:0000256" key="3">
    <source>
        <dbReference type="ARBA" id="ARBA00017306"/>
    </source>
</evidence>
<evidence type="ECO:0000256" key="5">
    <source>
        <dbReference type="ARBA" id="ARBA00023163"/>
    </source>
</evidence>
<evidence type="ECO:0000256" key="7">
    <source>
        <dbReference type="ARBA" id="ARBA00025346"/>
    </source>
</evidence>
<dbReference type="PANTHER" id="PTHR15138">
    <property type="entry name" value="TRANSCRIPTION INITIATION FACTOR TFIID SUBUNIT 4"/>
    <property type="match status" value="1"/>
</dbReference>
<feature type="domain" description="Transcription initiation factor TFIID component TAF4 C-terminal" evidence="10">
    <location>
        <begin position="410"/>
        <end position="536"/>
    </location>
</feature>
<evidence type="ECO:0000256" key="6">
    <source>
        <dbReference type="ARBA" id="ARBA00023242"/>
    </source>
</evidence>
<feature type="region of interest" description="Disordered" evidence="9">
    <location>
        <begin position="462"/>
        <end position="525"/>
    </location>
</feature>
<accession>A0A4Q2DLJ4</accession>
<gene>
    <name evidence="11" type="ORF">EST38_g5698</name>
</gene>
<dbReference type="OrthoDB" id="21060at2759"/>
<sequence>MSTSAVKSDPDSAASNQAATTTTTSITPITTTASTPVSLPTNMSAGTPVQTYPSPAHAQWAASQMVIDPQLQQQSATSAATTQRPQHAATPQATPTAAQTALAQSYYSYYPQYQYSYLTAAAQQHAASAAHSQTTAATSHAHTQAATQRASFSVTPTPATPAPVTAAQGYTPAPATATSLTANQANNNALDTSDIATLNDALGSAGVDLRAEEESLQRHDLHIPSHLSTTSSIYIQRTYEDRSRKQPIKPMFNTQTLGATMRSIGTQHKVSRIPEDSVNYLALALRARLQDLITAMIEASQYRKDAQFDRPASMYEALQPGQGDTQTPMWSISVRSDVAKQLAVLERIEREDEMRIRRERKERLEMAAQHAANLAAQVSGGGLVAPDGTLNPGVASLAGTSAGMGDDMDGQPKKKKKKDGPGVTARNMSEDVRKKMSNAVATQAAGLGKYSWMTASASATPQAKKPAAASSTPAGTPAKDGSGSGGASSWARPYVPKKPTAAQSATTTTTPNAEEDPNRIVVTMRDAMFVIEKERGHGGGRGSAKGWK</sequence>
<name>A0A4Q2DLJ4_9AGAR</name>
<dbReference type="InterPro" id="IPR045144">
    <property type="entry name" value="TAF4"/>
</dbReference>
<dbReference type="GO" id="GO:0003677">
    <property type="term" value="F:DNA binding"/>
    <property type="evidence" value="ECO:0007669"/>
    <property type="project" value="TreeGrafter"/>
</dbReference>
<comment type="caution">
    <text evidence="11">The sequence shown here is derived from an EMBL/GenBank/DDBJ whole genome shotgun (WGS) entry which is preliminary data.</text>
</comment>
<organism evidence="11 12">
    <name type="scientific">Candolleomyces aberdarensis</name>
    <dbReference type="NCBI Taxonomy" id="2316362"/>
    <lineage>
        <taxon>Eukaryota</taxon>
        <taxon>Fungi</taxon>
        <taxon>Dikarya</taxon>
        <taxon>Basidiomycota</taxon>
        <taxon>Agaricomycotina</taxon>
        <taxon>Agaricomycetes</taxon>
        <taxon>Agaricomycetidae</taxon>
        <taxon>Agaricales</taxon>
        <taxon>Agaricineae</taxon>
        <taxon>Psathyrellaceae</taxon>
        <taxon>Candolleomyces</taxon>
    </lineage>
</organism>
<evidence type="ECO:0000256" key="4">
    <source>
        <dbReference type="ARBA" id="ARBA00023015"/>
    </source>
</evidence>
<dbReference type="GO" id="GO:0006367">
    <property type="term" value="P:transcription initiation at RNA polymerase II promoter"/>
    <property type="evidence" value="ECO:0007669"/>
    <property type="project" value="TreeGrafter"/>
</dbReference>